<name>A0A8S5QRM5_9CAUD</name>
<organism evidence="1">
    <name type="scientific">Podoviridae sp. ctaUh10</name>
    <dbReference type="NCBI Taxonomy" id="2826563"/>
    <lineage>
        <taxon>Viruses</taxon>
        <taxon>Duplodnaviria</taxon>
        <taxon>Heunggongvirae</taxon>
        <taxon>Uroviricota</taxon>
        <taxon>Caudoviricetes</taxon>
    </lineage>
</organism>
<dbReference type="EMBL" id="BK015716">
    <property type="protein sequence ID" value="DAE21728.1"/>
    <property type="molecule type" value="Genomic_DNA"/>
</dbReference>
<accession>A0A8S5QRM5</accession>
<evidence type="ECO:0000313" key="1">
    <source>
        <dbReference type="EMBL" id="DAE21728.1"/>
    </source>
</evidence>
<proteinExistence type="predicted"/>
<sequence length="82" mass="8900">MCMNDMNVAVFASPFVGGGVRLWYCPHGHRYELRYAVQFRTPSGGVCNASALCAYDAGDGSQVVDLMLDAIDIANTPLLDRD</sequence>
<protein>
    <submittedName>
        <fullName evidence="1">Uncharacterized protein</fullName>
    </submittedName>
</protein>
<reference evidence="1" key="1">
    <citation type="journal article" date="2021" name="Proc. Natl. Acad. Sci. U.S.A.">
        <title>A Catalog of Tens of Thousands of Viruses from Human Metagenomes Reveals Hidden Associations with Chronic Diseases.</title>
        <authorList>
            <person name="Tisza M.J."/>
            <person name="Buck C.B."/>
        </authorList>
    </citation>
    <scope>NUCLEOTIDE SEQUENCE</scope>
    <source>
        <strain evidence="1">CtaUh10</strain>
    </source>
</reference>